<evidence type="ECO:0000313" key="7">
    <source>
        <dbReference type="Proteomes" id="UP000287124"/>
    </source>
</evidence>
<evidence type="ECO:0000256" key="2">
    <source>
        <dbReference type="ARBA" id="ARBA00023043"/>
    </source>
</evidence>
<feature type="domain" description="Clr5" evidence="5">
    <location>
        <begin position="1"/>
        <end position="47"/>
    </location>
</feature>
<dbReference type="AlphaFoldDB" id="A0A430LHE1"/>
<feature type="repeat" description="ANK" evidence="3">
    <location>
        <begin position="970"/>
        <end position="1004"/>
    </location>
</feature>
<dbReference type="PROSITE" id="PS50297">
    <property type="entry name" value="ANK_REP_REGION"/>
    <property type="match status" value="6"/>
</dbReference>
<reference evidence="6 7" key="1">
    <citation type="submission" date="2017-06" db="EMBL/GenBank/DDBJ databases">
        <title>Comparative genomic analysis of Ambrosia Fusariam Clade fungi.</title>
        <authorList>
            <person name="Stajich J.E."/>
            <person name="Carrillo J."/>
            <person name="Kijimoto T."/>
            <person name="Eskalen A."/>
            <person name="O'Donnell K."/>
            <person name="Kasson M."/>
        </authorList>
    </citation>
    <scope>NUCLEOTIDE SEQUENCE [LARGE SCALE GENOMIC DNA]</scope>
    <source>
        <strain evidence="6 7">UCR1854</strain>
    </source>
</reference>
<feature type="repeat" description="ANK" evidence="3">
    <location>
        <begin position="739"/>
        <end position="771"/>
    </location>
</feature>
<dbReference type="PROSITE" id="PS50088">
    <property type="entry name" value="ANK_REPEAT"/>
    <property type="match status" value="7"/>
</dbReference>
<proteinExistence type="predicted"/>
<dbReference type="PANTHER" id="PTHR24123">
    <property type="entry name" value="ANKYRIN REPEAT-CONTAINING"/>
    <property type="match status" value="1"/>
</dbReference>
<evidence type="ECO:0000256" key="3">
    <source>
        <dbReference type="PROSITE-ProRule" id="PRU00023"/>
    </source>
</evidence>
<dbReference type="Proteomes" id="UP000287124">
    <property type="component" value="Unassembled WGS sequence"/>
</dbReference>
<name>A0A430LHE1_9HYPO</name>
<keyword evidence="7" id="KW-1185">Reference proteome</keyword>
<dbReference type="EMBL" id="MIKF01000196">
    <property type="protein sequence ID" value="RTE75146.1"/>
    <property type="molecule type" value="Genomic_DNA"/>
</dbReference>
<feature type="repeat" description="ANK" evidence="3">
    <location>
        <begin position="1007"/>
        <end position="1041"/>
    </location>
</feature>
<dbReference type="Pfam" id="PF14420">
    <property type="entry name" value="Clr5"/>
    <property type="match status" value="1"/>
</dbReference>
<gene>
    <name evidence="6" type="ORF">BHE90_010404</name>
</gene>
<dbReference type="InterPro" id="IPR002110">
    <property type="entry name" value="Ankyrin_rpt"/>
</dbReference>
<dbReference type="InterPro" id="IPR025676">
    <property type="entry name" value="Clr5_dom"/>
</dbReference>
<feature type="repeat" description="ANK" evidence="3">
    <location>
        <begin position="1079"/>
        <end position="1111"/>
    </location>
</feature>
<dbReference type="PRINTS" id="PR01415">
    <property type="entry name" value="ANKYRIN"/>
</dbReference>
<evidence type="ECO:0000259" key="5">
    <source>
        <dbReference type="Pfam" id="PF14420"/>
    </source>
</evidence>
<dbReference type="InterPro" id="IPR036770">
    <property type="entry name" value="Ankyrin_rpt-contain_sf"/>
</dbReference>
<feature type="repeat" description="ANK" evidence="3">
    <location>
        <begin position="1044"/>
        <end position="1076"/>
    </location>
</feature>
<sequence>MAIDWKPYEREVNRWYLDEGKTANEVIQLLLRKYNLEVTSRQFKTKFGGCKKISSKEWSILIPKIREREANGLKSVVYVCGKAVKQQSVARSIRRYSKLCRDGSQSEATVGIDTIDRHRIEIRAPSESGDPSTAEVQPPRQEGVNPSSSQSDELDVDEEFGLAEMDVEPGDPASVGNAICPSPSMFLGSLDQLPPNLLETLPFSDTHGMQMESDGTVLSSSQWLPLSPSIDLTTLFPFQHTFKSFWDSLDISVLTLKGCEAAVDVAKRIGIFVPDYSRHKFLPKLGISPAQTGVPSPILQSIEEVLTHPESKIPGAPRTGQNQAQLNFSPTLLDVVQGDSLAQALSVIVYMVSNNLLDAEESLRLICWILKRGHVPNLLTFSRLPAVKHLAFGPEFLGAIAKTADRLLPSNAEAISLIGDFVSSREFLSLVKSYHEHISGPLGTMLFRLAIQTDSMELAKLLGSHGVDLRSDSVCPRDSDHTPVLALAINWGRHSILDLIISVGVDVNQSFLGRSALKLAILIPDDVATQTLLDAGALIPDQILFTSLSQTSPKIRALLRERLGREPRDSRFVCWELLIAARKGNRELSKVSIPDDMAPPQVLEQAICRAIGSDDLPATRTFLQRRTDPNVGMATFRDHLSKVGSSRAPCQSEANTLYLLSKAGAQVDSETALLVQRFLDLQDSQDFDVSPLLRVLLGSGYDEAWVHEYLLTSYAKQGSIFECDACIDSGTPINGCGIRGQSALSLAARRGHLALVQHLISRGAAPNLPPRSDHPNWESALYAALARGHWEVASYLIDSGGDVTTRATTRGATFLEGVVFKPSPFHKNIEDVNENFQNILALSAPVNRLNSTDSMLLHGLLDWGQLDCLELALQAGARTEDKYEGLTPMQLAVLKKDSEAIRFLLQHGANINGCPRPVGNDTVVSEIPSPSPIRPHNIDQFREPMKHTLFSHVDSSGFLIGISAHKEPYFPHTPLQLASSSEDPDFGIVELLLSQGADINAPAAKWHGRTALQGAASAKKLNMEVVELLLSEGADVNAPPAHVGGVTALQGAAIRGDIQLVRLLLDRRASINAPGSPKGGRTALEGAAEHGRMEMLRFLLSKGAIPDFVTGYSRAIELAEKELHLGVAKFLREEQRKLHEMGWGLEPLGLDLDPL</sequence>
<evidence type="ECO:0000313" key="6">
    <source>
        <dbReference type="EMBL" id="RTE75146.1"/>
    </source>
</evidence>
<feature type="repeat" description="ANK" evidence="3">
    <location>
        <begin position="884"/>
        <end position="916"/>
    </location>
</feature>
<dbReference type="Gene3D" id="1.25.40.20">
    <property type="entry name" value="Ankyrin repeat-containing domain"/>
    <property type="match status" value="2"/>
</dbReference>
<feature type="repeat" description="ANK" evidence="3">
    <location>
        <begin position="776"/>
        <end position="808"/>
    </location>
</feature>
<protein>
    <recommendedName>
        <fullName evidence="5">Clr5 domain-containing protein</fullName>
    </recommendedName>
</protein>
<accession>A0A430LHE1</accession>
<evidence type="ECO:0000256" key="4">
    <source>
        <dbReference type="SAM" id="MobiDB-lite"/>
    </source>
</evidence>
<comment type="caution">
    <text evidence="6">The sequence shown here is derived from an EMBL/GenBank/DDBJ whole genome shotgun (WGS) entry which is preliminary data.</text>
</comment>
<evidence type="ECO:0000256" key="1">
    <source>
        <dbReference type="ARBA" id="ARBA00022737"/>
    </source>
</evidence>
<keyword evidence="2 3" id="KW-0040">ANK repeat</keyword>
<dbReference type="Pfam" id="PF12796">
    <property type="entry name" value="Ank_2"/>
    <property type="match status" value="3"/>
</dbReference>
<dbReference type="InterPro" id="IPR051165">
    <property type="entry name" value="Multifunctional_ANK_Repeat"/>
</dbReference>
<keyword evidence="1" id="KW-0677">Repeat</keyword>
<dbReference type="SMART" id="SM00248">
    <property type="entry name" value="ANK"/>
    <property type="match status" value="11"/>
</dbReference>
<dbReference type="Pfam" id="PF00023">
    <property type="entry name" value="Ank"/>
    <property type="match status" value="1"/>
</dbReference>
<dbReference type="PANTHER" id="PTHR24123:SF33">
    <property type="entry name" value="PROTEIN HOS4"/>
    <property type="match status" value="1"/>
</dbReference>
<organism evidence="6 7">
    <name type="scientific">Fusarium euwallaceae</name>
    <dbReference type="NCBI Taxonomy" id="1147111"/>
    <lineage>
        <taxon>Eukaryota</taxon>
        <taxon>Fungi</taxon>
        <taxon>Dikarya</taxon>
        <taxon>Ascomycota</taxon>
        <taxon>Pezizomycotina</taxon>
        <taxon>Sordariomycetes</taxon>
        <taxon>Hypocreomycetidae</taxon>
        <taxon>Hypocreales</taxon>
        <taxon>Nectriaceae</taxon>
        <taxon>Fusarium</taxon>
        <taxon>Fusarium solani species complex</taxon>
    </lineage>
</organism>
<feature type="region of interest" description="Disordered" evidence="4">
    <location>
        <begin position="121"/>
        <end position="153"/>
    </location>
</feature>
<dbReference type="SUPFAM" id="SSF48403">
    <property type="entry name" value="Ankyrin repeat"/>
    <property type="match status" value="2"/>
</dbReference>